<evidence type="ECO:0000313" key="1">
    <source>
        <dbReference type="EMBL" id="KAI8552682.1"/>
    </source>
</evidence>
<comment type="caution">
    <text evidence="1">The sequence shown here is derived from an EMBL/GenBank/DDBJ whole genome shotgun (WGS) entry which is preliminary data.</text>
</comment>
<gene>
    <name evidence="1" type="ORF">RHMOL_Rhmol06G0285500</name>
</gene>
<protein>
    <submittedName>
        <fullName evidence="1">Uncharacterized protein</fullName>
    </submittedName>
</protein>
<keyword evidence="2" id="KW-1185">Reference proteome</keyword>
<dbReference type="Proteomes" id="UP001062846">
    <property type="component" value="Chromosome 6"/>
</dbReference>
<dbReference type="EMBL" id="CM046393">
    <property type="protein sequence ID" value="KAI8552682.1"/>
    <property type="molecule type" value="Genomic_DNA"/>
</dbReference>
<name>A0ACC0NH49_RHOML</name>
<evidence type="ECO:0000313" key="2">
    <source>
        <dbReference type="Proteomes" id="UP001062846"/>
    </source>
</evidence>
<accession>A0ACC0NH49</accession>
<reference evidence="1" key="1">
    <citation type="submission" date="2022-02" db="EMBL/GenBank/DDBJ databases">
        <title>Plant Genome Project.</title>
        <authorList>
            <person name="Zhang R.-G."/>
        </authorList>
    </citation>
    <scope>NUCLEOTIDE SEQUENCE</scope>
    <source>
        <strain evidence="1">AT1</strain>
    </source>
</reference>
<organism evidence="1 2">
    <name type="scientific">Rhododendron molle</name>
    <name type="common">Chinese azalea</name>
    <name type="synonym">Azalea mollis</name>
    <dbReference type="NCBI Taxonomy" id="49168"/>
    <lineage>
        <taxon>Eukaryota</taxon>
        <taxon>Viridiplantae</taxon>
        <taxon>Streptophyta</taxon>
        <taxon>Embryophyta</taxon>
        <taxon>Tracheophyta</taxon>
        <taxon>Spermatophyta</taxon>
        <taxon>Magnoliopsida</taxon>
        <taxon>eudicotyledons</taxon>
        <taxon>Gunneridae</taxon>
        <taxon>Pentapetalae</taxon>
        <taxon>asterids</taxon>
        <taxon>Ericales</taxon>
        <taxon>Ericaceae</taxon>
        <taxon>Ericoideae</taxon>
        <taxon>Rhodoreae</taxon>
        <taxon>Rhododendron</taxon>
    </lineage>
</organism>
<proteinExistence type="predicted"/>
<sequence>MENDEKSLFKKPAGKGEQILVEENLVSPRNHKECLDEREGLKAMREKSDLLIRAGSSRGLDISKGERVMREKTTLNSPISSTIGKKVLPRDTTEEDVKDYIYKSHRLAHMGKKARKLCKEEEEEEEEEEEPSNEGHTPIFCPSPL</sequence>